<dbReference type="EMBL" id="SMSJ01000074">
    <property type="protein sequence ID" value="TDH59251.1"/>
    <property type="molecule type" value="Genomic_DNA"/>
</dbReference>
<feature type="signal peptide" evidence="1">
    <location>
        <begin position="1"/>
        <end position="22"/>
    </location>
</feature>
<evidence type="ECO:0000259" key="2">
    <source>
        <dbReference type="Pfam" id="PF14347"/>
    </source>
</evidence>
<dbReference type="InterPro" id="IPR025512">
    <property type="entry name" value="DUF4399"/>
</dbReference>
<reference evidence="3 4" key="1">
    <citation type="journal article" date="2016" name="J. Microbiol.">
        <title>Dankookia rubra gen. nov., sp. nov., an alphaproteobacterium isolated from sediment of a shallow stream.</title>
        <authorList>
            <person name="Kim W.H."/>
            <person name="Kim D.H."/>
            <person name="Kang K."/>
            <person name="Ahn T.Y."/>
        </authorList>
    </citation>
    <scope>NUCLEOTIDE SEQUENCE [LARGE SCALE GENOMIC DNA]</scope>
    <source>
        <strain evidence="3 4">JCM30602</strain>
    </source>
</reference>
<keyword evidence="4" id="KW-1185">Reference proteome</keyword>
<evidence type="ECO:0000256" key="1">
    <source>
        <dbReference type="SAM" id="SignalP"/>
    </source>
</evidence>
<comment type="caution">
    <text evidence="3">The sequence shown here is derived from an EMBL/GenBank/DDBJ whole genome shotgun (WGS) entry which is preliminary data.</text>
</comment>
<accession>A0A4R5QA78</accession>
<gene>
    <name evidence="3" type="ORF">E2C06_28425</name>
</gene>
<dbReference type="OrthoDB" id="531568at2"/>
<proteinExistence type="predicted"/>
<evidence type="ECO:0000313" key="3">
    <source>
        <dbReference type="EMBL" id="TDH59251.1"/>
    </source>
</evidence>
<dbReference type="Pfam" id="PF14347">
    <property type="entry name" value="DUF4399"/>
    <property type="match status" value="1"/>
</dbReference>
<dbReference type="AlphaFoldDB" id="A0A4R5QA78"/>
<dbReference type="Proteomes" id="UP000295096">
    <property type="component" value="Unassembled WGS sequence"/>
</dbReference>
<feature type="domain" description="DUF4399" evidence="2">
    <location>
        <begin position="50"/>
        <end position="139"/>
    </location>
</feature>
<evidence type="ECO:0000313" key="4">
    <source>
        <dbReference type="Proteomes" id="UP000295096"/>
    </source>
</evidence>
<protein>
    <submittedName>
        <fullName evidence="3">DUF4399 domain-containing protein</fullName>
    </submittedName>
</protein>
<keyword evidence="1" id="KW-0732">Signal</keyword>
<organism evidence="3 4">
    <name type="scientific">Dankookia rubra</name>
    <dbReference type="NCBI Taxonomy" id="1442381"/>
    <lineage>
        <taxon>Bacteria</taxon>
        <taxon>Pseudomonadati</taxon>
        <taxon>Pseudomonadota</taxon>
        <taxon>Alphaproteobacteria</taxon>
        <taxon>Acetobacterales</taxon>
        <taxon>Roseomonadaceae</taxon>
        <taxon>Dankookia</taxon>
    </lineage>
</organism>
<sequence>MKPMRHLALAISLLSVAPMSSAQQHTMPENARVYILWPSDGQVVRGGFWVRMGLADAGVAPAGVEKANTGHHHLLVDVDLPPLDQEIPNDRNHLHFGLGQTEARLDLPPGKHTIQLLLGDENHVPHRPPLYSKRITVTVLPAGTP</sequence>
<name>A0A4R5QA78_9PROT</name>
<feature type="chain" id="PRO_5020783113" evidence="1">
    <location>
        <begin position="23"/>
        <end position="145"/>
    </location>
</feature>